<feature type="region of interest" description="Disordered" evidence="1">
    <location>
        <begin position="652"/>
        <end position="727"/>
    </location>
</feature>
<feature type="compositionally biased region" description="Basic and acidic residues" evidence="1">
    <location>
        <begin position="906"/>
        <end position="928"/>
    </location>
</feature>
<proteinExistence type="predicted"/>
<accession>A0A086JAS7</accession>
<feature type="compositionally biased region" description="Basic and acidic residues" evidence="1">
    <location>
        <begin position="850"/>
        <end position="862"/>
    </location>
</feature>
<feature type="compositionally biased region" description="Polar residues" evidence="1">
    <location>
        <begin position="929"/>
        <end position="938"/>
    </location>
</feature>
<dbReference type="EMBL" id="AEYI02002196">
    <property type="protein sequence ID" value="KFG29245.1"/>
    <property type="molecule type" value="Genomic_DNA"/>
</dbReference>
<protein>
    <submittedName>
        <fullName evidence="3">Putative transmembrane protein</fullName>
    </submittedName>
</protein>
<evidence type="ECO:0000256" key="1">
    <source>
        <dbReference type="SAM" id="MobiDB-lite"/>
    </source>
</evidence>
<dbReference type="VEuPathDB" id="ToxoDB:TGP89_209250"/>
<feature type="region of interest" description="Disordered" evidence="1">
    <location>
        <begin position="238"/>
        <end position="262"/>
    </location>
</feature>
<feature type="region of interest" description="Disordered" evidence="1">
    <location>
        <begin position="461"/>
        <end position="485"/>
    </location>
</feature>
<keyword evidence="2 3" id="KW-0812">Transmembrane</keyword>
<keyword evidence="2" id="KW-1133">Transmembrane helix</keyword>
<feature type="region of interest" description="Disordered" evidence="1">
    <location>
        <begin position="838"/>
        <end position="1018"/>
    </location>
</feature>
<feature type="compositionally biased region" description="Basic and acidic residues" evidence="1">
    <location>
        <begin position="1007"/>
        <end position="1018"/>
    </location>
</feature>
<feature type="region of interest" description="Disordered" evidence="1">
    <location>
        <begin position="1"/>
        <end position="23"/>
    </location>
</feature>
<gene>
    <name evidence="3" type="ORF">TGP89_209250</name>
</gene>
<feature type="compositionally biased region" description="Low complexity" evidence="1">
    <location>
        <begin position="652"/>
        <end position="661"/>
    </location>
</feature>
<feature type="compositionally biased region" description="Basic and acidic residues" evidence="1">
    <location>
        <begin position="975"/>
        <end position="1000"/>
    </location>
</feature>
<evidence type="ECO:0000313" key="4">
    <source>
        <dbReference type="Proteomes" id="UP000028828"/>
    </source>
</evidence>
<feature type="transmembrane region" description="Helical" evidence="2">
    <location>
        <begin position="40"/>
        <end position="60"/>
    </location>
</feature>
<evidence type="ECO:0000256" key="2">
    <source>
        <dbReference type="SAM" id="Phobius"/>
    </source>
</evidence>
<feature type="compositionally biased region" description="Basic and acidic residues" evidence="1">
    <location>
        <begin position="466"/>
        <end position="485"/>
    </location>
</feature>
<dbReference type="Proteomes" id="UP000028828">
    <property type="component" value="Unassembled WGS sequence"/>
</dbReference>
<feature type="region of interest" description="Disordered" evidence="1">
    <location>
        <begin position="384"/>
        <end position="405"/>
    </location>
</feature>
<feature type="compositionally biased region" description="Basic and acidic residues" evidence="1">
    <location>
        <begin position="238"/>
        <end position="254"/>
    </location>
</feature>
<keyword evidence="2" id="KW-0472">Membrane</keyword>
<comment type="caution">
    <text evidence="3">The sequence shown here is derived from an EMBL/GenBank/DDBJ whole genome shotgun (WGS) entry which is preliminary data.</text>
</comment>
<feature type="compositionally biased region" description="Low complexity" evidence="1">
    <location>
        <begin position="710"/>
        <end position="720"/>
    </location>
</feature>
<evidence type="ECO:0000313" key="3">
    <source>
        <dbReference type="EMBL" id="KFG29245.1"/>
    </source>
</evidence>
<name>A0A086JAS7_TOXGO</name>
<reference evidence="3 4" key="1">
    <citation type="submission" date="2014-03" db="EMBL/GenBank/DDBJ databases">
        <authorList>
            <person name="Sibley D."/>
            <person name="Venepally P."/>
            <person name="Karamycheva S."/>
            <person name="Hadjithomas M."/>
            <person name="Khan A."/>
            <person name="Brunk B."/>
            <person name="Roos D."/>
            <person name="Caler E."/>
            <person name="Lorenzi H."/>
        </authorList>
    </citation>
    <scope>NUCLEOTIDE SEQUENCE [LARGE SCALE GENOMIC DNA]</scope>
    <source>
        <strain evidence="4">p89</strain>
    </source>
</reference>
<sequence>MGTSTLDASVGHHGPSVQQPFEVAASPPPDRGFPFESEKWIFAVLVVLIIELAGLLLYLVGRALRRRCVHSADASCSAREPSCSCPSGTSSVLIGEVASLPQKAKDFSTPLQGASHVHSECSTFEALPNDFRLSSSHSGGFCGSSLVDSQSAGLPEQEHALVCGEDSVWQLKAKDGQMGTFDSDASISSLSRVFPTPLMTRASRTLRVDDEDKAREDRSGLPPAALLAALEGVSEAASKRNFDKRERNAVDRSGDSLSSLVLGGRGRRAADPEALAHVHSPFSAPSLDAFTYAWKGASTLHGEDITDMKERRMYSRKSMLQCRVALQEKTARLMRQGGLQDGEKPPAYGDAAGASNSCQQEQLLLPLSSLELLRSLRCEAVEAASSGRPRSSLHSSRSSRFSSGGASTNAGSAIAAFSSQDSLDSLSAADVVSVDDVLHKRDGCAEERLSRSLAALAKSPVNRRAAPREESARGEEVENIAEERRGSEKLDRGGVWRRSSTAEGVAAKAIEKSKSSRVALPPRGKGEFEHVLERAMKLKQLDIAITVHDSLRAENVKIDRKSYMLLVQIAMSRKDVALQSQWLLEMIDEGHAIDACWLDRLLAAASVCDPTTTASLYRDLESRSTLLSPECLAVLQSAKTYISVGTNLMRRAAGSGSAGSRRLGRQEELKRGCKSYKGGEEDVTSDASPSRASCEGKAQKNGETGVAGRASESSSPSSAPTLNPNAPEFVPLTLRSLPRRLPETVSGLRYAFSPSFSPPSMNPSQVNSAAAACPVTAATVDLSAFGTTSSTLSPGLSKANLAQLSTLRLLQTQGPPPGVPTPDAVAASLLAMLSTSLSPAPGVPEQSAESARRDWVASRGEEALQTSAEKQPEDSKKSTLRLQMQEMYTRAKEGRGKVMHAGSGVNKDKREKERTGDKSDGRRKEETKVTSCLDQFQAFNDKRMSDSLNSVQKEGKRGARASSSENVDEKEGENEEKSVKLSLPDSDRTSVYHGDDERGASDSGQSELEKPVKKASEE</sequence>
<organism evidence="3 4">
    <name type="scientific">Toxoplasma gondii p89</name>
    <dbReference type="NCBI Taxonomy" id="943119"/>
    <lineage>
        <taxon>Eukaryota</taxon>
        <taxon>Sar</taxon>
        <taxon>Alveolata</taxon>
        <taxon>Apicomplexa</taxon>
        <taxon>Conoidasida</taxon>
        <taxon>Coccidia</taxon>
        <taxon>Eucoccidiorida</taxon>
        <taxon>Eimeriorina</taxon>
        <taxon>Sarcocystidae</taxon>
        <taxon>Toxoplasma</taxon>
    </lineage>
</organism>
<feature type="compositionally biased region" description="Low complexity" evidence="1">
    <location>
        <begin position="385"/>
        <end position="405"/>
    </location>
</feature>
<dbReference type="OrthoDB" id="332903at2759"/>
<dbReference type="AlphaFoldDB" id="A0A086JAS7"/>